<dbReference type="STRING" id="6412.T1EIB1"/>
<reference evidence="2 4" key="2">
    <citation type="journal article" date="2013" name="Nature">
        <title>Insights into bilaterian evolution from three spiralian genomes.</title>
        <authorList>
            <person name="Simakov O."/>
            <person name="Marletaz F."/>
            <person name="Cho S.J."/>
            <person name="Edsinger-Gonzales E."/>
            <person name="Havlak P."/>
            <person name="Hellsten U."/>
            <person name="Kuo D.H."/>
            <person name="Larsson T."/>
            <person name="Lv J."/>
            <person name="Arendt D."/>
            <person name="Savage R."/>
            <person name="Osoegawa K."/>
            <person name="de Jong P."/>
            <person name="Grimwood J."/>
            <person name="Chapman J.A."/>
            <person name="Shapiro H."/>
            <person name="Aerts A."/>
            <person name="Otillar R.P."/>
            <person name="Terry A.Y."/>
            <person name="Boore J.L."/>
            <person name="Grigoriev I.V."/>
            <person name="Lindberg D.R."/>
            <person name="Seaver E.C."/>
            <person name="Weisblat D.A."/>
            <person name="Putnam N.H."/>
            <person name="Rokhsar D.S."/>
        </authorList>
    </citation>
    <scope>NUCLEOTIDE SEQUENCE</scope>
</reference>
<feature type="domain" description="Focal AT" evidence="1">
    <location>
        <begin position="11"/>
        <end position="76"/>
    </location>
</feature>
<proteinExistence type="predicted"/>
<reference evidence="4" key="1">
    <citation type="submission" date="2012-12" db="EMBL/GenBank/DDBJ databases">
        <authorList>
            <person name="Hellsten U."/>
            <person name="Grimwood J."/>
            <person name="Chapman J.A."/>
            <person name="Shapiro H."/>
            <person name="Aerts A."/>
            <person name="Otillar R.P."/>
            <person name="Terry A.Y."/>
            <person name="Boore J.L."/>
            <person name="Simakov O."/>
            <person name="Marletaz F."/>
            <person name="Cho S.-J."/>
            <person name="Edsinger-Gonzales E."/>
            <person name="Havlak P."/>
            <person name="Kuo D.-H."/>
            <person name="Larsson T."/>
            <person name="Lv J."/>
            <person name="Arendt D."/>
            <person name="Savage R."/>
            <person name="Osoegawa K."/>
            <person name="de Jong P."/>
            <person name="Lindberg D.R."/>
            <person name="Seaver E.C."/>
            <person name="Weisblat D.A."/>
            <person name="Putnam N.H."/>
            <person name="Grigoriev I.V."/>
            <person name="Rokhsar D.S."/>
        </authorList>
    </citation>
    <scope>NUCLEOTIDE SEQUENCE</scope>
</reference>
<dbReference type="Proteomes" id="UP000015101">
    <property type="component" value="Unassembled WGS sequence"/>
</dbReference>
<dbReference type="InParanoid" id="T1EIB1"/>
<organism evidence="3 4">
    <name type="scientific">Helobdella robusta</name>
    <name type="common">Californian leech</name>
    <dbReference type="NCBI Taxonomy" id="6412"/>
    <lineage>
        <taxon>Eukaryota</taxon>
        <taxon>Metazoa</taxon>
        <taxon>Spiralia</taxon>
        <taxon>Lophotrochozoa</taxon>
        <taxon>Annelida</taxon>
        <taxon>Clitellata</taxon>
        <taxon>Hirudinea</taxon>
        <taxon>Rhynchobdellida</taxon>
        <taxon>Glossiphoniidae</taxon>
        <taxon>Helobdella</taxon>
    </lineage>
</organism>
<dbReference type="InterPro" id="IPR005189">
    <property type="entry name" value="Focal_adhesion_kin_target_dom"/>
</dbReference>
<dbReference type="GO" id="GO:0004713">
    <property type="term" value="F:protein tyrosine kinase activity"/>
    <property type="evidence" value="ECO:0007669"/>
    <property type="project" value="InterPro"/>
</dbReference>
<protein>
    <recommendedName>
        <fullName evidence="1">Focal AT domain-containing protein</fullName>
    </recommendedName>
</protein>
<dbReference type="OrthoDB" id="9976756at2759"/>
<evidence type="ECO:0000313" key="3">
    <source>
        <dbReference type="EnsemblMetazoa" id="HelroP135957"/>
    </source>
</evidence>
<dbReference type="RefSeq" id="XP_009023348.1">
    <property type="nucleotide sequence ID" value="XM_009025100.1"/>
</dbReference>
<dbReference type="KEGG" id="hro:HELRODRAFT_135957"/>
<dbReference type="Pfam" id="PF03623">
    <property type="entry name" value="Focal_AT"/>
    <property type="match status" value="1"/>
</dbReference>
<evidence type="ECO:0000313" key="4">
    <source>
        <dbReference type="Proteomes" id="UP000015101"/>
    </source>
</evidence>
<dbReference type="Gene3D" id="1.20.120.330">
    <property type="entry name" value="Nucleotidyltransferases domain 2"/>
    <property type="match status" value="1"/>
</dbReference>
<dbReference type="SUPFAM" id="SSF68993">
    <property type="entry name" value="FAT domain of focal adhesion kinase"/>
    <property type="match status" value="1"/>
</dbReference>
<dbReference type="HOGENOM" id="CLU_2661561_0_0_1"/>
<dbReference type="CTD" id="20196311"/>
<sequence>TASSMAPPSPLNSSFQVKMARKLLISDMSNLVKHTKLADANRSTVIDFQYRKQMLQAAHVIAVDAKNLLDTIDCAR</sequence>
<dbReference type="EMBL" id="KB097144">
    <property type="protein sequence ID" value="ESN98380.1"/>
    <property type="molecule type" value="Genomic_DNA"/>
</dbReference>
<dbReference type="InterPro" id="IPR036137">
    <property type="entry name" value="Focal_adhe_kin_target_dom_sf"/>
</dbReference>
<dbReference type="eggNOG" id="KOG4257">
    <property type="taxonomic scope" value="Eukaryota"/>
</dbReference>
<dbReference type="OMA" id="CQIEMAQ"/>
<evidence type="ECO:0000313" key="2">
    <source>
        <dbReference type="EMBL" id="ESN98380.1"/>
    </source>
</evidence>
<gene>
    <name evidence="3" type="primary">20196311</name>
    <name evidence="2" type="ORF">HELRODRAFT_135957</name>
</gene>
<dbReference type="EnsemblMetazoa" id="HelroT135957">
    <property type="protein sequence ID" value="HelroP135957"/>
    <property type="gene ID" value="HelroG135957"/>
</dbReference>
<dbReference type="GeneID" id="20196311"/>
<evidence type="ECO:0000259" key="1">
    <source>
        <dbReference type="Pfam" id="PF03623"/>
    </source>
</evidence>
<dbReference type="EMBL" id="AMQM01005860">
    <property type="status" value="NOT_ANNOTATED_CDS"/>
    <property type="molecule type" value="Genomic_DNA"/>
</dbReference>
<name>T1EIB1_HELRO</name>
<keyword evidence="4" id="KW-1185">Reference proteome</keyword>
<dbReference type="AlphaFoldDB" id="T1EIB1"/>
<dbReference type="GO" id="GO:0005925">
    <property type="term" value="C:focal adhesion"/>
    <property type="evidence" value="ECO:0007669"/>
    <property type="project" value="InterPro"/>
</dbReference>
<reference evidence="3" key="3">
    <citation type="submission" date="2015-06" db="UniProtKB">
        <authorList>
            <consortium name="EnsemblMetazoa"/>
        </authorList>
    </citation>
    <scope>IDENTIFICATION</scope>
</reference>
<accession>T1EIB1</accession>
<dbReference type="GO" id="GO:0007172">
    <property type="term" value="P:signal complex assembly"/>
    <property type="evidence" value="ECO:0007669"/>
    <property type="project" value="InterPro"/>
</dbReference>